<organism evidence="2 3">
    <name type="scientific">Actinomadura bangladeshensis</name>
    <dbReference type="NCBI Taxonomy" id="453573"/>
    <lineage>
        <taxon>Bacteria</taxon>
        <taxon>Bacillati</taxon>
        <taxon>Actinomycetota</taxon>
        <taxon>Actinomycetes</taxon>
        <taxon>Streptosporangiales</taxon>
        <taxon>Thermomonosporaceae</taxon>
        <taxon>Actinomadura</taxon>
    </lineage>
</organism>
<gene>
    <name evidence="2" type="ORF">E1284_09385</name>
</gene>
<dbReference type="EMBL" id="SMJW01000034">
    <property type="protein sequence ID" value="TDC17353.1"/>
    <property type="molecule type" value="Genomic_DNA"/>
</dbReference>
<accession>A0A4R4P8W0</accession>
<evidence type="ECO:0000313" key="3">
    <source>
        <dbReference type="Proteomes" id="UP000295431"/>
    </source>
</evidence>
<feature type="domain" description="DUF397" evidence="1">
    <location>
        <begin position="7"/>
        <end position="59"/>
    </location>
</feature>
<protein>
    <submittedName>
        <fullName evidence="2">DUF397 domain-containing protein</fullName>
    </submittedName>
</protein>
<dbReference type="RefSeq" id="WP_131938627.1">
    <property type="nucleotide sequence ID" value="NZ_BAAAMX010000009.1"/>
</dbReference>
<comment type="caution">
    <text evidence="2">The sequence shown here is derived from an EMBL/GenBank/DDBJ whole genome shotgun (WGS) entry which is preliminary data.</text>
</comment>
<dbReference type="Pfam" id="PF04149">
    <property type="entry name" value="DUF397"/>
    <property type="match status" value="1"/>
</dbReference>
<dbReference type="OrthoDB" id="3483392at2"/>
<evidence type="ECO:0000259" key="1">
    <source>
        <dbReference type="Pfam" id="PF04149"/>
    </source>
</evidence>
<keyword evidence="3" id="KW-1185">Reference proteome</keyword>
<reference evidence="2 3" key="1">
    <citation type="submission" date="2019-03" db="EMBL/GenBank/DDBJ databases">
        <title>Draft genome sequences of novel Actinobacteria.</title>
        <authorList>
            <person name="Sahin N."/>
            <person name="Ay H."/>
            <person name="Saygin H."/>
        </authorList>
    </citation>
    <scope>NUCLEOTIDE SEQUENCE [LARGE SCALE GENOMIC DNA]</scope>
    <source>
        <strain evidence="2 3">DSM 45347</strain>
    </source>
</reference>
<dbReference type="Proteomes" id="UP000295431">
    <property type="component" value="Unassembled WGS sequence"/>
</dbReference>
<proteinExistence type="predicted"/>
<sequence>MDLNAVVWKKASRSNESGDACIELASDVDAVAIRDSKDPDGPKLIIGHSDFRHLADALKSL</sequence>
<dbReference type="InterPro" id="IPR007278">
    <property type="entry name" value="DUF397"/>
</dbReference>
<evidence type="ECO:0000313" key="2">
    <source>
        <dbReference type="EMBL" id="TDC17353.1"/>
    </source>
</evidence>
<name>A0A4R4P8W0_9ACTN</name>
<dbReference type="AlphaFoldDB" id="A0A4R4P8W0"/>